<evidence type="ECO:0000313" key="3">
    <source>
        <dbReference type="Proteomes" id="UP001412067"/>
    </source>
</evidence>
<protein>
    <submittedName>
        <fullName evidence="2">Uncharacterized protein</fullName>
    </submittedName>
</protein>
<dbReference type="EMBL" id="JBBWWR010000006">
    <property type="protein sequence ID" value="KAK8964847.1"/>
    <property type="molecule type" value="Genomic_DNA"/>
</dbReference>
<accession>A0ABR2ML06</accession>
<dbReference type="Proteomes" id="UP001412067">
    <property type="component" value="Unassembled WGS sequence"/>
</dbReference>
<name>A0ABR2ML06_9ASPA</name>
<comment type="caution">
    <text evidence="2">The sequence shown here is derived from an EMBL/GenBank/DDBJ whole genome shotgun (WGS) entry which is preliminary data.</text>
</comment>
<proteinExistence type="predicted"/>
<keyword evidence="3" id="KW-1185">Reference proteome</keyword>
<organism evidence="2 3">
    <name type="scientific">Platanthera guangdongensis</name>
    <dbReference type="NCBI Taxonomy" id="2320717"/>
    <lineage>
        <taxon>Eukaryota</taxon>
        <taxon>Viridiplantae</taxon>
        <taxon>Streptophyta</taxon>
        <taxon>Embryophyta</taxon>
        <taxon>Tracheophyta</taxon>
        <taxon>Spermatophyta</taxon>
        <taxon>Magnoliopsida</taxon>
        <taxon>Liliopsida</taxon>
        <taxon>Asparagales</taxon>
        <taxon>Orchidaceae</taxon>
        <taxon>Orchidoideae</taxon>
        <taxon>Orchideae</taxon>
        <taxon>Orchidinae</taxon>
        <taxon>Platanthera</taxon>
    </lineage>
</organism>
<reference evidence="2 3" key="1">
    <citation type="journal article" date="2022" name="Nat. Plants">
        <title>Genomes of leafy and leafless Platanthera orchids illuminate the evolution of mycoheterotrophy.</title>
        <authorList>
            <person name="Li M.H."/>
            <person name="Liu K.W."/>
            <person name="Li Z."/>
            <person name="Lu H.C."/>
            <person name="Ye Q.L."/>
            <person name="Zhang D."/>
            <person name="Wang J.Y."/>
            <person name="Li Y.F."/>
            <person name="Zhong Z.M."/>
            <person name="Liu X."/>
            <person name="Yu X."/>
            <person name="Liu D.K."/>
            <person name="Tu X.D."/>
            <person name="Liu B."/>
            <person name="Hao Y."/>
            <person name="Liao X.Y."/>
            <person name="Jiang Y.T."/>
            <person name="Sun W.H."/>
            <person name="Chen J."/>
            <person name="Chen Y.Q."/>
            <person name="Ai Y."/>
            <person name="Zhai J.W."/>
            <person name="Wu S.S."/>
            <person name="Zhou Z."/>
            <person name="Hsiao Y.Y."/>
            <person name="Wu W.L."/>
            <person name="Chen Y.Y."/>
            <person name="Lin Y.F."/>
            <person name="Hsu J.L."/>
            <person name="Li C.Y."/>
            <person name="Wang Z.W."/>
            <person name="Zhao X."/>
            <person name="Zhong W.Y."/>
            <person name="Ma X.K."/>
            <person name="Ma L."/>
            <person name="Huang J."/>
            <person name="Chen G.Z."/>
            <person name="Huang M.Z."/>
            <person name="Huang L."/>
            <person name="Peng D.H."/>
            <person name="Luo Y.B."/>
            <person name="Zou S.Q."/>
            <person name="Chen S.P."/>
            <person name="Lan S."/>
            <person name="Tsai W.C."/>
            <person name="Van de Peer Y."/>
            <person name="Liu Z.J."/>
        </authorList>
    </citation>
    <scope>NUCLEOTIDE SEQUENCE [LARGE SCALE GENOMIC DNA]</scope>
    <source>
        <strain evidence="2">Lor288</strain>
    </source>
</reference>
<feature type="region of interest" description="Disordered" evidence="1">
    <location>
        <begin position="1"/>
        <end position="21"/>
    </location>
</feature>
<sequence>MSEMGVARRRGRRGAGSAKLGRWGASKVLEKSFFKTKWGADSHTWEEVQTITQIKHIQEEIIFDGMPLRKLAAWNEVILASADHGEGKQCFRLFNKLRSEGFESDSTIIISILRS</sequence>
<evidence type="ECO:0000313" key="2">
    <source>
        <dbReference type="EMBL" id="KAK8964847.1"/>
    </source>
</evidence>
<evidence type="ECO:0000256" key="1">
    <source>
        <dbReference type="SAM" id="MobiDB-lite"/>
    </source>
</evidence>
<gene>
    <name evidence="2" type="ORF">KSP40_PGU016622</name>
</gene>